<dbReference type="Proteomes" id="UP000011721">
    <property type="component" value="Chromosome"/>
</dbReference>
<dbReference type="STRING" id="1167006.UWK_00126"/>
<keyword evidence="3" id="KW-1185">Reference proteome</keyword>
<dbReference type="SUPFAM" id="SSF53448">
    <property type="entry name" value="Nucleotide-diphospho-sugar transferases"/>
    <property type="match status" value="1"/>
</dbReference>
<dbReference type="GO" id="GO:0006487">
    <property type="term" value="P:protein N-linked glycosylation"/>
    <property type="evidence" value="ECO:0007669"/>
    <property type="project" value="TreeGrafter"/>
</dbReference>
<sequence>MLNRDAVVIVIPAYNHGTRISDVVRETAALGYPVIVVDDGSTDQTAETLSSIKGITVLTHPRNMGKGAALRTGFFSAKDSFDWAVTLDADGQHKAEDIENLLAVVKGEDRPIVVGSRQGMDGINVPWTSRFGRGFSNFWVWLSGGPRISDSQSGFRLYPLPEILELDVRARRFQFEVEVLVTAHRMGIPVVETPVQVIYQKGKERISHFHPWKDFLRNSATFSRLICKRIFSASWKQK</sequence>
<proteinExistence type="predicted"/>
<dbReference type="GO" id="GO:0016740">
    <property type="term" value="F:transferase activity"/>
    <property type="evidence" value="ECO:0007669"/>
    <property type="project" value="UniProtKB-KW"/>
</dbReference>
<evidence type="ECO:0000313" key="3">
    <source>
        <dbReference type="Proteomes" id="UP000011721"/>
    </source>
</evidence>
<accession>M1NZL1</accession>
<dbReference type="InterPro" id="IPR001173">
    <property type="entry name" value="Glyco_trans_2-like"/>
</dbReference>
<dbReference type="AlphaFoldDB" id="M1NZL1"/>
<dbReference type="EMBL" id="CP003985">
    <property type="protein sequence ID" value="AGF76713.1"/>
    <property type="molecule type" value="Genomic_DNA"/>
</dbReference>
<dbReference type="eggNOG" id="COG1216">
    <property type="taxonomic scope" value="Bacteria"/>
</dbReference>
<dbReference type="KEGG" id="dsf:UWK_00126"/>
<reference evidence="3" key="1">
    <citation type="journal article" date="2013" name="Stand. Genomic Sci.">
        <title>Complete genome sequence of Desulfocapsa sulfexigens, a marine deltaproteobacterium specialized in disproportionating inorganic sulfur compounds.</title>
        <authorList>
            <person name="Finster K.W."/>
            <person name="Kjeldsen K.U."/>
            <person name="Kube M."/>
            <person name="Reinhardt R."/>
            <person name="Mussmann M."/>
            <person name="Amann R."/>
            <person name="Schreiber L."/>
        </authorList>
    </citation>
    <scope>NUCLEOTIDE SEQUENCE [LARGE SCALE GENOMIC DNA]</scope>
    <source>
        <strain evidence="3">DSM 10523 / SB164P1</strain>
    </source>
</reference>
<dbReference type="Gene3D" id="3.90.550.10">
    <property type="entry name" value="Spore Coat Polysaccharide Biosynthesis Protein SpsA, Chain A"/>
    <property type="match status" value="1"/>
</dbReference>
<dbReference type="Pfam" id="PF00535">
    <property type="entry name" value="Glycos_transf_2"/>
    <property type="match status" value="1"/>
</dbReference>
<dbReference type="PANTHER" id="PTHR10859">
    <property type="entry name" value="GLYCOSYL TRANSFERASE"/>
    <property type="match status" value="1"/>
</dbReference>
<name>M1NZL1_DESSD</name>
<evidence type="ECO:0000259" key="1">
    <source>
        <dbReference type="Pfam" id="PF00535"/>
    </source>
</evidence>
<dbReference type="InterPro" id="IPR029044">
    <property type="entry name" value="Nucleotide-diphossugar_trans"/>
</dbReference>
<dbReference type="PANTHER" id="PTHR10859:SF91">
    <property type="entry name" value="DOLICHYL-PHOSPHATE BETA-GLUCOSYLTRANSFERASE"/>
    <property type="match status" value="1"/>
</dbReference>
<dbReference type="OrthoDB" id="9810303at2"/>
<feature type="domain" description="Glycosyltransferase 2-like" evidence="1">
    <location>
        <begin position="9"/>
        <end position="130"/>
    </location>
</feature>
<dbReference type="HOGENOM" id="CLU_033536_7_4_7"/>
<gene>
    <name evidence="2" type="ordered locus">UWK_00126</name>
</gene>
<keyword evidence="2" id="KW-0808">Transferase</keyword>
<dbReference type="CDD" id="cd04179">
    <property type="entry name" value="DPM_DPG-synthase_like"/>
    <property type="match status" value="1"/>
</dbReference>
<evidence type="ECO:0000313" key="2">
    <source>
        <dbReference type="EMBL" id="AGF76713.1"/>
    </source>
</evidence>
<dbReference type="RefSeq" id="WP_015402412.1">
    <property type="nucleotide sequence ID" value="NC_020304.1"/>
</dbReference>
<protein>
    <submittedName>
        <fullName evidence="2">Glycosyl transferase</fullName>
    </submittedName>
</protein>
<organism evidence="2 3">
    <name type="scientific">Desulfocapsa sulfexigens (strain DSM 10523 / SB164P1)</name>
    <dbReference type="NCBI Taxonomy" id="1167006"/>
    <lineage>
        <taxon>Bacteria</taxon>
        <taxon>Pseudomonadati</taxon>
        <taxon>Thermodesulfobacteriota</taxon>
        <taxon>Desulfobulbia</taxon>
        <taxon>Desulfobulbales</taxon>
        <taxon>Desulfocapsaceae</taxon>
        <taxon>Desulfocapsa</taxon>
    </lineage>
</organism>